<organism evidence="8 9">
    <name type="scientific">Cannabis sativa</name>
    <name type="common">Hemp</name>
    <name type="synonym">Marijuana</name>
    <dbReference type="NCBI Taxonomy" id="3483"/>
    <lineage>
        <taxon>Eukaryota</taxon>
        <taxon>Viridiplantae</taxon>
        <taxon>Streptophyta</taxon>
        <taxon>Embryophyta</taxon>
        <taxon>Tracheophyta</taxon>
        <taxon>Spermatophyta</taxon>
        <taxon>Magnoliopsida</taxon>
        <taxon>eudicotyledons</taxon>
        <taxon>Gunneridae</taxon>
        <taxon>Pentapetalae</taxon>
        <taxon>rosids</taxon>
        <taxon>fabids</taxon>
        <taxon>Rosales</taxon>
        <taxon>Cannabaceae</taxon>
        <taxon>Cannabis</taxon>
    </lineage>
</organism>
<keyword evidence="3" id="KW-0611">Plant defense</keyword>
<dbReference type="Pfam" id="PF23559">
    <property type="entry name" value="WHD_DRP"/>
    <property type="match status" value="1"/>
</dbReference>
<dbReference type="EMBL" id="JAATIQ010000026">
    <property type="protein sequence ID" value="KAF4398382.1"/>
    <property type="molecule type" value="Genomic_DNA"/>
</dbReference>
<evidence type="ECO:0008006" key="10">
    <source>
        <dbReference type="Google" id="ProtNLM"/>
    </source>
</evidence>
<protein>
    <recommendedName>
        <fullName evidence="10">Disease resistance protein RPM1-like</fullName>
    </recommendedName>
</protein>
<evidence type="ECO:0000256" key="3">
    <source>
        <dbReference type="ARBA" id="ARBA00022821"/>
    </source>
</evidence>
<reference evidence="8 9" key="1">
    <citation type="journal article" date="2020" name="bioRxiv">
        <title>Sequence and annotation of 42 cannabis genomes reveals extensive copy number variation in cannabinoid synthesis and pathogen resistance genes.</title>
        <authorList>
            <person name="Mckernan K.J."/>
            <person name="Helbert Y."/>
            <person name="Kane L.T."/>
            <person name="Ebling H."/>
            <person name="Zhang L."/>
            <person name="Liu B."/>
            <person name="Eaton Z."/>
            <person name="Mclaughlin S."/>
            <person name="Kingan S."/>
            <person name="Baybayan P."/>
            <person name="Concepcion G."/>
            <person name="Jordan M."/>
            <person name="Riva A."/>
            <person name="Barbazuk W."/>
            <person name="Harkins T."/>
        </authorList>
    </citation>
    <scope>NUCLEOTIDE SEQUENCE [LARGE SCALE GENOMIC DNA]</scope>
    <source>
        <strain evidence="9">cv. Jamaican Lion 4</strain>
        <tissue evidence="8">Leaf</tissue>
    </source>
</reference>
<dbReference type="CDD" id="cd14798">
    <property type="entry name" value="RX-CC_like"/>
    <property type="match status" value="1"/>
</dbReference>
<dbReference type="Pfam" id="PF00931">
    <property type="entry name" value="NB-ARC"/>
    <property type="match status" value="1"/>
</dbReference>
<accession>A0A7J6HSW4</accession>
<dbReference type="InterPro" id="IPR055414">
    <property type="entry name" value="LRR_R13L4/SHOC2-like"/>
</dbReference>
<feature type="domain" description="Disease resistance protein winged helix" evidence="6">
    <location>
        <begin position="436"/>
        <end position="504"/>
    </location>
</feature>
<evidence type="ECO:0000259" key="6">
    <source>
        <dbReference type="Pfam" id="PF23559"/>
    </source>
</evidence>
<evidence type="ECO:0000256" key="2">
    <source>
        <dbReference type="ARBA" id="ARBA00022741"/>
    </source>
</evidence>
<dbReference type="Gene3D" id="1.10.10.10">
    <property type="entry name" value="Winged helix-like DNA-binding domain superfamily/Winged helix DNA-binding domain"/>
    <property type="match status" value="1"/>
</dbReference>
<keyword evidence="2" id="KW-0547">Nucleotide-binding</keyword>
<dbReference type="GO" id="GO:0098542">
    <property type="term" value="P:defense response to other organism"/>
    <property type="evidence" value="ECO:0007669"/>
    <property type="project" value="TreeGrafter"/>
</dbReference>
<proteinExistence type="predicted"/>
<dbReference type="Gene3D" id="1.20.5.4130">
    <property type="match status" value="1"/>
</dbReference>
<dbReference type="Pfam" id="PF18052">
    <property type="entry name" value="Rx_N"/>
    <property type="match status" value="1"/>
</dbReference>
<dbReference type="InterPro" id="IPR027417">
    <property type="entry name" value="P-loop_NTPase"/>
</dbReference>
<feature type="domain" description="Disease resistance N-terminal" evidence="5">
    <location>
        <begin position="5"/>
        <end position="90"/>
    </location>
</feature>
<dbReference type="Pfam" id="PF23598">
    <property type="entry name" value="LRR_14"/>
    <property type="match status" value="1"/>
</dbReference>
<dbReference type="SUPFAM" id="SSF52540">
    <property type="entry name" value="P-loop containing nucleoside triphosphate hydrolases"/>
    <property type="match status" value="1"/>
</dbReference>
<evidence type="ECO:0000259" key="4">
    <source>
        <dbReference type="Pfam" id="PF00931"/>
    </source>
</evidence>
<dbReference type="Gene3D" id="3.80.10.10">
    <property type="entry name" value="Ribonuclease Inhibitor"/>
    <property type="match status" value="1"/>
</dbReference>
<dbReference type="InterPro" id="IPR038005">
    <property type="entry name" value="RX-like_CC"/>
</dbReference>
<dbReference type="PANTHER" id="PTHR23155">
    <property type="entry name" value="DISEASE RESISTANCE PROTEIN RP"/>
    <property type="match status" value="1"/>
</dbReference>
<feature type="domain" description="Disease resistance R13L4/SHOC-2-like LRR" evidence="7">
    <location>
        <begin position="553"/>
        <end position="872"/>
    </location>
</feature>
<evidence type="ECO:0000313" key="8">
    <source>
        <dbReference type="EMBL" id="KAF4398382.1"/>
    </source>
</evidence>
<dbReference type="FunFam" id="1.10.10.10:FF:000322">
    <property type="entry name" value="Probable disease resistance protein At1g63360"/>
    <property type="match status" value="1"/>
</dbReference>
<name>A0A7J6HSW4_CANSA</name>
<dbReference type="InterPro" id="IPR032675">
    <property type="entry name" value="LRR_dom_sf"/>
</dbReference>
<dbReference type="InterPro" id="IPR044974">
    <property type="entry name" value="Disease_R_plants"/>
</dbReference>
<evidence type="ECO:0000256" key="1">
    <source>
        <dbReference type="ARBA" id="ARBA00022737"/>
    </source>
</evidence>
<dbReference type="PRINTS" id="PR00364">
    <property type="entry name" value="DISEASERSIST"/>
</dbReference>
<gene>
    <name evidence="8" type="ORF">G4B88_025361</name>
</gene>
<dbReference type="Gene3D" id="3.40.50.300">
    <property type="entry name" value="P-loop containing nucleotide triphosphate hydrolases"/>
    <property type="match status" value="1"/>
</dbReference>
<dbReference type="InterPro" id="IPR036388">
    <property type="entry name" value="WH-like_DNA-bd_sf"/>
</dbReference>
<keyword evidence="1" id="KW-0677">Repeat</keyword>
<dbReference type="FunFam" id="3.40.50.300:FF:001091">
    <property type="entry name" value="Probable disease resistance protein At1g61300"/>
    <property type="match status" value="1"/>
</dbReference>
<dbReference type="PANTHER" id="PTHR23155:SF1205">
    <property type="entry name" value="DISEASE RESISTANCE PROTEIN RPM1"/>
    <property type="match status" value="1"/>
</dbReference>
<evidence type="ECO:0000313" key="9">
    <source>
        <dbReference type="Proteomes" id="UP000583929"/>
    </source>
</evidence>
<keyword evidence="9" id="KW-1185">Reference proteome</keyword>
<dbReference type="SUPFAM" id="SSF52058">
    <property type="entry name" value="L domain-like"/>
    <property type="match status" value="1"/>
</dbReference>
<dbReference type="InterPro" id="IPR042197">
    <property type="entry name" value="Apaf_helical"/>
</dbReference>
<dbReference type="AlphaFoldDB" id="A0A7J6HSW4"/>
<dbReference type="Gene3D" id="1.10.8.430">
    <property type="entry name" value="Helical domain of apoptotic protease-activating factors"/>
    <property type="match status" value="1"/>
</dbReference>
<dbReference type="Proteomes" id="UP000583929">
    <property type="component" value="Unassembled WGS sequence"/>
</dbReference>
<dbReference type="InterPro" id="IPR002182">
    <property type="entry name" value="NB-ARC"/>
</dbReference>
<sequence>MAESVVTFLLKKLSSLLEDEVKLMRGFRNDVAFVKNELDRIRAFLHSADAAEDEDEEIKVWVKQVREVAYDAEDIIDDFLYRFEHSKRHTGFYAYLSKTTQGIKNLKARRSIASQLKKIKLRVTDISEGRKRYGFKELGLGPSSGTKPCYFSELRNDARLLEDAQLVGIESQKQHLLSFLMENTSQLQVAAVVGMGGLGKTTLVNTVYGDLKVKTHFHQIQAWVTVSQSLKLDEVLKQIIQQLYEAINQPLPHEVDKSTDTHFLKTIIVHFLCNKKYLIVLDDIWDVDAWEALKVIFRNNNNGSRIMITTRIALVASSSTKDLGGESLTLNPLSSKDSWTLFCAKAFQGSPCPSHLEEISRNVLKRCEGLPLAIVAIGSMLATKDMNRVDEFEIVERSLQAELHGNKKLKGMQAILSLSLNDLPYHLKHCLMYLSLFPEDYLIKHNVLIRLWISEGFIEEIEGRSLEEVGHGCFNELINRSLLQVTERYLDGRANSCRVHDILRETMLLKSKDQSFATITNKESSRRLPKSVRRLCVHEGTTIDTIGENQLSQLRSLLVFTKEINVSFSQKGSRLVKVLDCTSVPMTTFPKDITKLYHLRYLCLRDTNVSSIPPSIANLRHLETLDLKNTFVQELPKEILSLECLRHVIVYDYKNSPVMRGFKALKGIDSLSSLRKLNCVEAKLGDTEFLVSIGKLTQLTMLGILKLGAEHVDALFSSIHELKFLSSLRLDSRTEDEVLNLKFKSFSSLRLLQRLYITGRVEKSLEGLQNLTNLSRLRLTGCRLQVDPLESLKNLPNLVLLAFLKGAYDGESLCFKAGSFLKLEKLYVVEMDNLRRLIVEDKALTHLKVMSLENCKLLNKLPVGIEYLRSLEYLYLVDLCVELTETIYSGSQHENYLKVKHISSVFIGQGNLETGVQGRWL</sequence>
<dbReference type="InterPro" id="IPR041118">
    <property type="entry name" value="Rx_N"/>
</dbReference>
<evidence type="ECO:0000259" key="5">
    <source>
        <dbReference type="Pfam" id="PF18052"/>
    </source>
</evidence>
<dbReference type="GO" id="GO:0043531">
    <property type="term" value="F:ADP binding"/>
    <property type="evidence" value="ECO:0007669"/>
    <property type="project" value="InterPro"/>
</dbReference>
<dbReference type="InterPro" id="IPR058922">
    <property type="entry name" value="WHD_DRP"/>
</dbReference>
<comment type="caution">
    <text evidence="8">The sequence shown here is derived from an EMBL/GenBank/DDBJ whole genome shotgun (WGS) entry which is preliminary data.</text>
</comment>
<feature type="domain" description="NB-ARC" evidence="4">
    <location>
        <begin position="170"/>
        <end position="349"/>
    </location>
</feature>
<evidence type="ECO:0000259" key="7">
    <source>
        <dbReference type="Pfam" id="PF23598"/>
    </source>
</evidence>